<sequence>MQQLEDDEDRLSMLTDDILLSILGKVNVRTAARTSVLSTRWRNLPLLLPELSIPVKHFLSDPIKANDMKKAMVSLTKATRSFLSESRKGFTISRLHLKLYLIDTFLCDIGPLVGDAIDRGLLKDLDLAILDETDLLEEDMLLRAQKIEGFFVAYPSVLHCLTKLTLRNVSFEDLDMHHVLFDCCKQLKHLSLCHCDTGPSSFFKIDAPNSKVSFLELNACRFERLDVICLPKLEKLTWNTWVSHYAPLAFGFLPSLGELELSCAAICDQYEFKLSELLHGATGIHTLTLDSQGENLWMQPVMKQLCTAFNKLRKLAVRGIFVEFDILWTTAFLVAAPTIEILQIDVMYLPFSPSLEQQYKFIRSMLQRSPNLQKIVLKGDQQCRWCDAVDAPPHPSKFPKKDEQEIVAMRIRDG</sequence>
<dbReference type="SUPFAM" id="SSF52047">
    <property type="entry name" value="RNI-like"/>
    <property type="match status" value="1"/>
</dbReference>
<dbReference type="InterPro" id="IPR055357">
    <property type="entry name" value="LRR_At1g61320_AtMIF1"/>
</dbReference>
<dbReference type="STRING" id="15368.A0A2K2DHR2"/>
<protein>
    <recommendedName>
        <fullName evidence="1">At1g61320/AtMIF1 LRR domain-containing protein</fullName>
    </recommendedName>
</protein>
<dbReference type="Pfam" id="PF23622">
    <property type="entry name" value="LRR_At1g61320_AtMIF1"/>
    <property type="match status" value="1"/>
</dbReference>
<evidence type="ECO:0000313" key="2">
    <source>
        <dbReference type="EMBL" id="PNT73823.1"/>
    </source>
</evidence>
<reference evidence="3" key="3">
    <citation type="submission" date="2018-08" db="UniProtKB">
        <authorList>
            <consortium name="EnsemblPlants"/>
        </authorList>
    </citation>
    <scope>IDENTIFICATION</scope>
    <source>
        <strain evidence="3">cv. Bd21</strain>
    </source>
</reference>
<dbReference type="SUPFAM" id="SSF81383">
    <property type="entry name" value="F-box domain"/>
    <property type="match status" value="1"/>
</dbReference>
<dbReference type="InterPro" id="IPR036047">
    <property type="entry name" value="F-box-like_dom_sf"/>
</dbReference>
<dbReference type="Gramene" id="PNT73823">
    <property type="protein sequence ID" value="PNT73823"/>
    <property type="gene ID" value="BRADI_1g02187v3"/>
</dbReference>
<dbReference type="EnsemblPlants" id="PNT73823">
    <property type="protein sequence ID" value="PNT73823"/>
    <property type="gene ID" value="BRADI_1g02187v3"/>
</dbReference>
<dbReference type="Gene3D" id="3.80.10.10">
    <property type="entry name" value="Ribonuclease Inhibitor"/>
    <property type="match status" value="1"/>
</dbReference>
<dbReference type="EMBL" id="CM000880">
    <property type="protein sequence ID" value="PNT73823.1"/>
    <property type="molecule type" value="Genomic_DNA"/>
</dbReference>
<keyword evidence="4" id="KW-1185">Reference proteome</keyword>
<organism evidence="2">
    <name type="scientific">Brachypodium distachyon</name>
    <name type="common">Purple false brome</name>
    <name type="synonym">Trachynia distachya</name>
    <dbReference type="NCBI Taxonomy" id="15368"/>
    <lineage>
        <taxon>Eukaryota</taxon>
        <taxon>Viridiplantae</taxon>
        <taxon>Streptophyta</taxon>
        <taxon>Embryophyta</taxon>
        <taxon>Tracheophyta</taxon>
        <taxon>Spermatophyta</taxon>
        <taxon>Magnoliopsida</taxon>
        <taxon>Liliopsida</taxon>
        <taxon>Poales</taxon>
        <taxon>Poaceae</taxon>
        <taxon>BOP clade</taxon>
        <taxon>Pooideae</taxon>
        <taxon>Stipodae</taxon>
        <taxon>Brachypodieae</taxon>
        <taxon>Brachypodium</taxon>
    </lineage>
</organism>
<proteinExistence type="predicted"/>
<evidence type="ECO:0000313" key="3">
    <source>
        <dbReference type="EnsemblPlants" id="PNT73823"/>
    </source>
</evidence>
<dbReference type="PANTHER" id="PTHR35545">
    <property type="entry name" value="F-BOX DOMAIN-CONTAINING PROTEIN"/>
    <property type="match status" value="1"/>
</dbReference>
<accession>A0A2K2DHR2</accession>
<evidence type="ECO:0000313" key="4">
    <source>
        <dbReference type="Proteomes" id="UP000008810"/>
    </source>
</evidence>
<dbReference type="InParanoid" id="A0A2K2DHR2"/>
<dbReference type="InterPro" id="IPR032675">
    <property type="entry name" value="LRR_dom_sf"/>
</dbReference>
<evidence type="ECO:0000259" key="1">
    <source>
        <dbReference type="Pfam" id="PF23622"/>
    </source>
</evidence>
<dbReference type="PANTHER" id="PTHR35545:SF27">
    <property type="entry name" value="FBD DOMAIN-CONTAINING PROTEIN"/>
    <property type="match status" value="1"/>
</dbReference>
<feature type="non-terminal residue" evidence="2">
    <location>
        <position position="414"/>
    </location>
</feature>
<name>A0A2K2DHR2_BRADI</name>
<gene>
    <name evidence="2" type="ORF">BRADI_1g02187v3</name>
</gene>
<dbReference type="OrthoDB" id="592278at2759"/>
<reference evidence="2" key="2">
    <citation type="submission" date="2017-06" db="EMBL/GenBank/DDBJ databases">
        <title>WGS assembly of Brachypodium distachyon.</title>
        <authorList>
            <consortium name="The International Brachypodium Initiative"/>
            <person name="Lucas S."/>
            <person name="Harmon-Smith M."/>
            <person name="Lail K."/>
            <person name="Tice H."/>
            <person name="Grimwood J."/>
            <person name="Bruce D."/>
            <person name="Barry K."/>
            <person name="Shu S."/>
            <person name="Lindquist E."/>
            <person name="Wang M."/>
            <person name="Pitluck S."/>
            <person name="Vogel J.P."/>
            <person name="Garvin D.F."/>
            <person name="Mockler T.C."/>
            <person name="Schmutz J."/>
            <person name="Rokhsar D."/>
            <person name="Bevan M.W."/>
        </authorList>
    </citation>
    <scope>NUCLEOTIDE SEQUENCE</scope>
    <source>
        <strain evidence="2">Bd21</strain>
    </source>
</reference>
<reference evidence="2 3" key="1">
    <citation type="journal article" date="2010" name="Nature">
        <title>Genome sequencing and analysis of the model grass Brachypodium distachyon.</title>
        <authorList>
            <consortium name="International Brachypodium Initiative"/>
        </authorList>
    </citation>
    <scope>NUCLEOTIDE SEQUENCE [LARGE SCALE GENOMIC DNA]</scope>
    <source>
        <strain evidence="2 3">Bd21</strain>
    </source>
</reference>
<feature type="domain" description="At1g61320/AtMIF1 LRR" evidence="1">
    <location>
        <begin position="157"/>
        <end position="348"/>
    </location>
</feature>
<dbReference type="AlphaFoldDB" id="A0A2K2DHR2"/>
<dbReference type="Proteomes" id="UP000008810">
    <property type="component" value="Chromosome 1"/>
</dbReference>